<dbReference type="Proteomes" id="UP000073816">
    <property type="component" value="Chromosome"/>
</dbReference>
<gene>
    <name evidence="1" type="ORF">AO498_10505</name>
</gene>
<dbReference type="InterPro" id="IPR018550">
    <property type="entry name" value="Lipid-A_deacylase-rel"/>
</dbReference>
<protein>
    <recommendedName>
        <fullName evidence="3">Deacylase</fullName>
    </recommendedName>
</protein>
<dbReference type="KEGG" id="alm:AO498_10505"/>
<sequence length="368" mass="42430">MKFKHFGWLIAFCLTLTNASAQRKYEHFLSLLYESGPMLSNGTDWGDEVKNAVEYKALDFRLGWKKINTDTYSYLYRNPRFGLGLNFTIPYFEEIGQPYAIYGFMDVPFSRVNLPKRFQTGYFSQFGVGFNVNPYNPNKNPVNQYLGSKINAFVHLGFWAKYPISPSVDFQASLGLKHLSNGASKKPNAGINLVPFSVGVKYRLGSQSEIQSDKFEIPEFKPSSHWNFALYSGMKNYELGAPVYFRGGLGVNYLIQPSYKYRVGLGMDLFYAQGLYSRFPDLKSTFKNQTSLGLVASWEWQLTENLYVPIGFGAYLYRQEHNQEVTWYYERIGLRYRFSNQLFLGLQIKAHRASADFFEFTLGYTISK</sequence>
<reference evidence="1 2" key="2">
    <citation type="journal article" date="2016" name="Genome Announc.">
        <title>Complete Genome Sequence of Algoriphagus sp. Strain M8-2, Isolated from a Brackish Lake.</title>
        <authorList>
            <person name="Muraguchi Y."/>
            <person name="Kushimoto K."/>
            <person name="Ohtsubo Y."/>
            <person name="Suzuki T."/>
            <person name="Dohra H."/>
            <person name="Kimbara K."/>
            <person name="Shintani M."/>
        </authorList>
    </citation>
    <scope>NUCLEOTIDE SEQUENCE [LARGE SCALE GENOMIC DNA]</scope>
    <source>
        <strain evidence="1 2">M8-2</strain>
    </source>
</reference>
<reference evidence="2" key="1">
    <citation type="submission" date="2015-09" db="EMBL/GenBank/DDBJ databases">
        <title>Complete sequence of Algoriphagus sp. M8-2.</title>
        <authorList>
            <person name="Shintani M."/>
        </authorList>
    </citation>
    <scope>NUCLEOTIDE SEQUENCE [LARGE SCALE GENOMIC DNA]</scope>
    <source>
        <strain evidence="2">M8-2</strain>
    </source>
</reference>
<accession>A0A142EP04</accession>
<dbReference type="STRING" id="1727163.AO498_10505"/>
<dbReference type="RefSeq" id="WP_067547084.1">
    <property type="nucleotide sequence ID" value="NZ_CP012836.1"/>
</dbReference>
<evidence type="ECO:0000313" key="2">
    <source>
        <dbReference type="Proteomes" id="UP000073816"/>
    </source>
</evidence>
<dbReference type="OrthoDB" id="627554at2"/>
<dbReference type="Gene3D" id="2.40.160.20">
    <property type="match status" value="1"/>
</dbReference>
<proteinExistence type="predicted"/>
<evidence type="ECO:0000313" key="1">
    <source>
        <dbReference type="EMBL" id="AMQ56859.1"/>
    </source>
</evidence>
<name>A0A142EP04_9BACT</name>
<dbReference type="PATRIC" id="fig|1727163.4.peg.2192"/>
<dbReference type="Pfam" id="PF09411">
    <property type="entry name" value="PagL"/>
    <property type="match status" value="1"/>
</dbReference>
<dbReference type="AlphaFoldDB" id="A0A142EP04"/>
<dbReference type="EMBL" id="CP012836">
    <property type="protein sequence ID" value="AMQ56859.1"/>
    <property type="molecule type" value="Genomic_DNA"/>
</dbReference>
<keyword evidence="2" id="KW-1185">Reference proteome</keyword>
<organism evidence="1 2">
    <name type="scientific">Algoriphagus sanaruensis</name>
    <dbReference type="NCBI Taxonomy" id="1727163"/>
    <lineage>
        <taxon>Bacteria</taxon>
        <taxon>Pseudomonadati</taxon>
        <taxon>Bacteroidota</taxon>
        <taxon>Cytophagia</taxon>
        <taxon>Cytophagales</taxon>
        <taxon>Cyclobacteriaceae</taxon>
        <taxon>Algoriphagus</taxon>
    </lineage>
</organism>
<evidence type="ECO:0008006" key="3">
    <source>
        <dbReference type="Google" id="ProtNLM"/>
    </source>
</evidence>